<feature type="signal peptide" evidence="2">
    <location>
        <begin position="1"/>
        <end position="16"/>
    </location>
</feature>
<evidence type="ECO:0000313" key="3">
    <source>
        <dbReference type="EMBL" id="OQR91180.1"/>
    </source>
</evidence>
<dbReference type="AlphaFoldDB" id="A0A1V9Z076"/>
<keyword evidence="1" id="KW-0472">Membrane</keyword>
<keyword evidence="1" id="KW-1133">Transmembrane helix</keyword>
<protein>
    <recommendedName>
        <fullName evidence="5">Secreted protein</fullName>
    </recommendedName>
</protein>
<keyword evidence="1" id="KW-0812">Transmembrane</keyword>
<accession>A0A1V9Z076</accession>
<evidence type="ECO:0000313" key="4">
    <source>
        <dbReference type="Proteomes" id="UP000243579"/>
    </source>
</evidence>
<name>A0A1V9Z076_ACHHY</name>
<feature type="transmembrane region" description="Helical" evidence="1">
    <location>
        <begin position="209"/>
        <end position="227"/>
    </location>
</feature>
<sequence>MVLVAACGVWLGSVAAEGCCSTCLAQPLVAGIDALNWTACAATQSVCCFDDFCQASTFGAPDLALASVAFVGGQAQIPSGSWFQLTWPSASTVNYMVLKRGQPKTAQVLNTSLAARFKDNYFAMCASVPGVLYYRGFAANGCRASQEMAVQIVPGNGSECSAVPAAPASSIACDPVRGAIKNGVCVCIADNAGPPQCLSNSPTKMVGEYVGIAGAAMSIVGVLYGFYRQQHSKKKPEETLGTIVVTPAMPKKEPEASHVVHLGDHHYPRDHREYSF</sequence>
<evidence type="ECO:0000256" key="1">
    <source>
        <dbReference type="SAM" id="Phobius"/>
    </source>
</evidence>
<evidence type="ECO:0000256" key="2">
    <source>
        <dbReference type="SAM" id="SignalP"/>
    </source>
</evidence>
<feature type="chain" id="PRO_5012912824" description="Secreted protein" evidence="2">
    <location>
        <begin position="17"/>
        <end position="276"/>
    </location>
</feature>
<gene>
    <name evidence="3" type="ORF">ACHHYP_04921</name>
</gene>
<comment type="caution">
    <text evidence="3">The sequence shown here is derived from an EMBL/GenBank/DDBJ whole genome shotgun (WGS) entry which is preliminary data.</text>
</comment>
<evidence type="ECO:0008006" key="5">
    <source>
        <dbReference type="Google" id="ProtNLM"/>
    </source>
</evidence>
<dbReference type="OrthoDB" id="77002at2759"/>
<proteinExistence type="predicted"/>
<dbReference type="EMBL" id="JNBR01000551">
    <property type="protein sequence ID" value="OQR91180.1"/>
    <property type="molecule type" value="Genomic_DNA"/>
</dbReference>
<reference evidence="3 4" key="1">
    <citation type="journal article" date="2014" name="Genome Biol. Evol.">
        <title>The secreted proteins of Achlya hypogyna and Thraustotheca clavata identify the ancestral oomycete secretome and reveal gene acquisitions by horizontal gene transfer.</title>
        <authorList>
            <person name="Misner I."/>
            <person name="Blouin N."/>
            <person name="Leonard G."/>
            <person name="Richards T.A."/>
            <person name="Lane C.E."/>
        </authorList>
    </citation>
    <scope>NUCLEOTIDE SEQUENCE [LARGE SCALE GENOMIC DNA]</scope>
    <source>
        <strain evidence="3 4">ATCC 48635</strain>
    </source>
</reference>
<keyword evidence="4" id="KW-1185">Reference proteome</keyword>
<organism evidence="3 4">
    <name type="scientific">Achlya hypogyna</name>
    <name type="common">Oomycete</name>
    <name type="synonym">Protoachlya hypogyna</name>
    <dbReference type="NCBI Taxonomy" id="1202772"/>
    <lineage>
        <taxon>Eukaryota</taxon>
        <taxon>Sar</taxon>
        <taxon>Stramenopiles</taxon>
        <taxon>Oomycota</taxon>
        <taxon>Saprolegniomycetes</taxon>
        <taxon>Saprolegniales</taxon>
        <taxon>Achlyaceae</taxon>
        <taxon>Achlya</taxon>
    </lineage>
</organism>
<keyword evidence="2" id="KW-0732">Signal</keyword>
<dbReference type="Proteomes" id="UP000243579">
    <property type="component" value="Unassembled WGS sequence"/>
</dbReference>